<dbReference type="AlphaFoldDB" id="A0A1I6BQE0"/>
<protein>
    <submittedName>
        <fullName evidence="2">Chromosome partitioning protein</fullName>
    </submittedName>
</protein>
<organism evidence="2 3">
    <name type="scientific">Hymenobacter arizonensis</name>
    <name type="common">Siccationidurans arizonensis</name>
    <dbReference type="NCBI Taxonomy" id="1227077"/>
    <lineage>
        <taxon>Bacteria</taxon>
        <taxon>Pseudomonadati</taxon>
        <taxon>Bacteroidota</taxon>
        <taxon>Cytophagia</taxon>
        <taxon>Cytophagales</taxon>
        <taxon>Hymenobacteraceae</taxon>
        <taxon>Hymenobacter</taxon>
    </lineage>
</organism>
<reference evidence="3" key="1">
    <citation type="submission" date="2016-10" db="EMBL/GenBank/DDBJ databases">
        <authorList>
            <person name="Varghese N."/>
            <person name="Submissions S."/>
        </authorList>
    </citation>
    <scope>NUCLEOTIDE SEQUENCE [LARGE SCALE GENOMIC DNA]</scope>
    <source>
        <strain evidence="3">OR362-8,ATCC BAA-1266,JCM 13504</strain>
    </source>
</reference>
<dbReference type="PANTHER" id="PTHR13696:SF52">
    <property type="entry name" value="PARA FAMILY PROTEIN CT_582"/>
    <property type="match status" value="1"/>
</dbReference>
<dbReference type="PANTHER" id="PTHR13696">
    <property type="entry name" value="P-LOOP CONTAINING NUCLEOSIDE TRIPHOSPHATE HYDROLASE"/>
    <property type="match status" value="1"/>
</dbReference>
<proteinExistence type="predicted"/>
<keyword evidence="3" id="KW-1185">Reference proteome</keyword>
<accession>A0A1I6BQE0</accession>
<dbReference type="Proteomes" id="UP000199029">
    <property type="component" value="Unassembled WGS sequence"/>
</dbReference>
<feature type="domain" description="AAA" evidence="1">
    <location>
        <begin position="39"/>
        <end position="214"/>
    </location>
</feature>
<gene>
    <name evidence="2" type="ORF">SAMN04515668_4915</name>
</gene>
<evidence type="ECO:0000313" key="2">
    <source>
        <dbReference type="EMBL" id="SFQ83146.1"/>
    </source>
</evidence>
<dbReference type="STRING" id="1227077.SAMN04515668_4915"/>
<sequence length="291" mass="31883">MPILASYFCYAFLIPENFILRHPMKKKNPPVKEKQPPVIIAVVGRKGGVGKTTTSLNLSGELASRGYQVLLVDLDVQGDATSALTREEYPTSTGQVLLAGSGLLDALVQTKLPTLWLLPTDDDLKPRSKELIAHRPDDFRFALRDVLAAEAGGFDFVIIDCPPSLEDITLIGLCAATHYLAPALPSYFSLKSLNKLAELTTLIQQEPGMNPNLHFIGLFFTDFNPRVRNTLHADIVAAANHLFPGQVMANVRTDKRLGDAQRDAVPAQLRTPESNAVADFQLLTDEVLSRL</sequence>
<dbReference type="SUPFAM" id="SSF52540">
    <property type="entry name" value="P-loop containing nucleoside triphosphate hydrolases"/>
    <property type="match status" value="1"/>
</dbReference>
<name>A0A1I6BQE0_HYMAR</name>
<evidence type="ECO:0000259" key="1">
    <source>
        <dbReference type="Pfam" id="PF13614"/>
    </source>
</evidence>
<dbReference type="InterPro" id="IPR027417">
    <property type="entry name" value="P-loop_NTPase"/>
</dbReference>
<dbReference type="Pfam" id="PF13614">
    <property type="entry name" value="AAA_31"/>
    <property type="match status" value="1"/>
</dbReference>
<dbReference type="CDD" id="cd02042">
    <property type="entry name" value="ParAB_family"/>
    <property type="match status" value="1"/>
</dbReference>
<dbReference type="InterPro" id="IPR050678">
    <property type="entry name" value="DNA_Partitioning_ATPase"/>
</dbReference>
<evidence type="ECO:0000313" key="3">
    <source>
        <dbReference type="Proteomes" id="UP000199029"/>
    </source>
</evidence>
<dbReference type="EMBL" id="FOXS01000011">
    <property type="protein sequence ID" value="SFQ83146.1"/>
    <property type="molecule type" value="Genomic_DNA"/>
</dbReference>
<dbReference type="Gene3D" id="3.40.50.300">
    <property type="entry name" value="P-loop containing nucleotide triphosphate hydrolases"/>
    <property type="match status" value="1"/>
</dbReference>
<dbReference type="OrthoDB" id="892215at2"/>
<dbReference type="InterPro" id="IPR025669">
    <property type="entry name" value="AAA_dom"/>
</dbReference>